<organism evidence="4 5">
    <name type="scientific">Methylobacter tundripaludum</name>
    <dbReference type="NCBI Taxonomy" id="173365"/>
    <lineage>
        <taxon>Bacteria</taxon>
        <taxon>Pseudomonadati</taxon>
        <taxon>Pseudomonadota</taxon>
        <taxon>Gammaproteobacteria</taxon>
        <taxon>Methylococcales</taxon>
        <taxon>Methylococcaceae</taxon>
        <taxon>Methylobacter</taxon>
    </lineage>
</organism>
<dbReference type="GO" id="GO:0010181">
    <property type="term" value="F:FMN binding"/>
    <property type="evidence" value="ECO:0007669"/>
    <property type="project" value="TreeGrafter"/>
</dbReference>
<feature type="domain" description="NADPH-dependent FMN reductase-like" evidence="3">
    <location>
        <begin position="5"/>
        <end position="139"/>
    </location>
</feature>
<keyword evidence="5" id="KW-1185">Reference proteome</keyword>
<comment type="caution">
    <text evidence="4">The sequence shown here is derived from an EMBL/GenBank/DDBJ whole genome shotgun (WGS) entry which is preliminary data.</text>
</comment>
<evidence type="ECO:0000313" key="4">
    <source>
        <dbReference type="EMBL" id="PPK73287.1"/>
    </source>
</evidence>
<dbReference type="Proteomes" id="UP000238071">
    <property type="component" value="Unassembled WGS sequence"/>
</dbReference>
<evidence type="ECO:0000259" key="3">
    <source>
        <dbReference type="Pfam" id="PF03358"/>
    </source>
</evidence>
<dbReference type="Pfam" id="PF03358">
    <property type="entry name" value="FMN_red"/>
    <property type="match status" value="1"/>
</dbReference>
<accession>A0A2S6H737</accession>
<dbReference type="InterPro" id="IPR029039">
    <property type="entry name" value="Flavoprotein-like_sf"/>
</dbReference>
<gene>
    <name evidence="4" type="ORF">B0F88_102267</name>
</gene>
<keyword evidence="2" id="KW-0288">FMN</keyword>
<dbReference type="PANTHER" id="PTHR30543">
    <property type="entry name" value="CHROMATE REDUCTASE"/>
    <property type="match status" value="1"/>
</dbReference>
<evidence type="ECO:0000256" key="2">
    <source>
        <dbReference type="ARBA" id="ARBA00022643"/>
    </source>
</evidence>
<protein>
    <submittedName>
        <fullName evidence="4">NAD(P)H-dependent FMN reductase</fullName>
    </submittedName>
</protein>
<dbReference type="RefSeq" id="WP_258076548.1">
    <property type="nucleotide sequence ID" value="NZ_PTIY01000002.1"/>
</dbReference>
<reference evidence="4 5" key="1">
    <citation type="submission" date="2018-02" db="EMBL/GenBank/DDBJ databases">
        <title>Subsurface microbial communities from deep shales in Ohio and West Virginia, USA.</title>
        <authorList>
            <person name="Wrighton K."/>
        </authorList>
    </citation>
    <scope>NUCLEOTIDE SEQUENCE [LARGE SCALE GENOMIC DNA]</scope>
    <source>
        <strain evidence="4 5">OWC-G53F</strain>
    </source>
</reference>
<dbReference type="InterPro" id="IPR050712">
    <property type="entry name" value="NAD(P)H-dep_reductase"/>
</dbReference>
<keyword evidence="2" id="KW-0285">Flavoprotein</keyword>
<evidence type="ECO:0000313" key="5">
    <source>
        <dbReference type="Proteomes" id="UP000238071"/>
    </source>
</evidence>
<comment type="cofactor">
    <cofactor evidence="1">
        <name>FMN</name>
        <dbReference type="ChEBI" id="CHEBI:58210"/>
    </cofactor>
</comment>
<dbReference type="GO" id="GO:0016491">
    <property type="term" value="F:oxidoreductase activity"/>
    <property type="evidence" value="ECO:0007669"/>
    <property type="project" value="InterPro"/>
</dbReference>
<dbReference type="EMBL" id="PTIY01000002">
    <property type="protein sequence ID" value="PPK73287.1"/>
    <property type="molecule type" value="Genomic_DNA"/>
</dbReference>
<dbReference type="AlphaFoldDB" id="A0A2S6H737"/>
<dbReference type="SUPFAM" id="SSF52218">
    <property type="entry name" value="Flavoproteins"/>
    <property type="match status" value="1"/>
</dbReference>
<dbReference type="PANTHER" id="PTHR30543:SF21">
    <property type="entry name" value="NAD(P)H-DEPENDENT FMN REDUCTASE LOT6"/>
    <property type="match status" value="1"/>
</dbReference>
<dbReference type="GO" id="GO:0005829">
    <property type="term" value="C:cytosol"/>
    <property type="evidence" value="ECO:0007669"/>
    <property type="project" value="TreeGrafter"/>
</dbReference>
<evidence type="ECO:0000256" key="1">
    <source>
        <dbReference type="ARBA" id="ARBA00001917"/>
    </source>
</evidence>
<dbReference type="InterPro" id="IPR005025">
    <property type="entry name" value="FMN_Rdtase-like_dom"/>
</dbReference>
<sequence length="179" mass="18865">MPIVRVLAISGSLRAASLNSALLRAVVCLAPADIRVELYTGLNSLPLFNPDIEITDASPVADFHARLLEADGVIIASPEYAHGVTGVMKNALDWMVGSEAFVGKPVALLNASPRATIAQASLKETLTVMSAQVVEAASITLPIIGSHLDEHGIIADPSITTAIREALRAFRMEIVNCKA</sequence>
<proteinExistence type="predicted"/>
<name>A0A2S6H737_9GAMM</name>
<dbReference type="Gene3D" id="3.40.50.360">
    <property type="match status" value="1"/>
</dbReference>